<evidence type="ECO:0000256" key="5">
    <source>
        <dbReference type="ARBA" id="ARBA00031841"/>
    </source>
</evidence>
<dbReference type="AlphaFoldDB" id="A0AB74UV70"/>
<dbReference type="GO" id="GO:0005829">
    <property type="term" value="C:cytosol"/>
    <property type="evidence" value="ECO:0007669"/>
    <property type="project" value="TreeGrafter"/>
</dbReference>
<reference evidence="7" key="1">
    <citation type="submission" date="2024-10" db="EMBL/GenBank/DDBJ databases">
        <authorList>
            <person name="Lesea H.P."/>
            <person name="Kuehl J.V."/>
            <person name="Chandonia J.-M."/>
        </authorList>
    </citation>
    <scope>NUCLEOTIDE SEQUENCE</scope>
    <source>
        <strain evidence="7">FW102-FHT14D07</strain>
    </source>
</reference>
<evidence type="ECO:0000256" key="1">
    <source>
        <dbReference type="ARBA" id="ARBA00002868"/>
    </source>
</evidence>
<keyword evidence="4" id="KW-0690">Ribosome biogenesis</keyword>
<dbReference type="InterPro" id="IPR039255">
    <property type="entry name" value="YceD_bac"/>
</dbReference>
<protein>
    <recommendedName>
        <fullName evidence="3">Large ribosomal RNA subunit accumulation protein YceD</fullName>
    </recommendedName>
    <alternativeName>
        <fullName evidence="5">23S rRNA accumulation protein YceD</fullName>
    </alternativeName>
</protein>
<dbReference type="PANTHER" id="PTHR38099">
    <property type="entry name" value="LARGE RIBOSOMAL RNA SUBUNIT ACCUMULATION PROTEIN YCED"/>
    <property type="match status" value="1"/>
</dbReference>
<dbReference type="InterPro" id="IPR003772">
    <property type="entry name" value="YceD"/>
</dbReference>
<sequence length="172" mass="18646">MSVTLPESVDAWRMVSARRSFEGTLPIASLRRLGEALAGTGGEVSFTLDFGRDDLGTSYVDVRASAPLTLICQRSLEPFVLPVAVHTRLGLIGQERDEAGLPPDCEPLLVSEDGRLRPADVIEDELLLALPLVPVNPDSRLPDEVTGHDPAQDHAESGRSENPFAVLRELKK</sequence>
<gene>
    <name evidence="7" type="ORF">ACFYG5_06495</name>
</gene>
<comment type="function">
    <text evidence="1">Plays a role in synthesis, processing and/or stability of 23S rRNA.</text>
</comment>
<dbReference type="RefSeq" id="WP_395121392.1">
    <property type="nucleotide sequence ID" value="NZ_CP170721.1"/>
</dbReference>
<dbReference type="PANTHER" id="PTHR38099:SF1">
    <property type="entry name" value="LARGE RIBOSOMAL RNA SUBUNIT ACCUMULATION PROTEIN YCED"/>
    <property type="match status" value="1"/>
</dbReference>
<evidence type="ECO:0000256" key="3">
    <source>
        <dbReference type="ARBA" id="ARBA00015716"/>
    </source>
</evidence>
<organism evidence="7">
    <name type="scientific">Rhodanobacter sp. FW102-FHT14D07</name>
    <dbReference type="NCBI Taxonomy" id="3351462"/>
    <lineage>
        <taxon>Bacteria</taxon>
        <taxon>Pseudomonadati</taxon>
        <taxon>Pseudomonadota</taxon>
        <taxon>Gammaproteobacteria</taxon>
        <taxon>Lysobacterales</taxon>
        <taxon>Rhodanobacteraceae</taxon>
        <taxon>Rhodanobacter</taxon>
    </lineage>
</organism>
<feature type="compositionally biased region" description="Basic and acidic residues" evidence="6">
    <location>
        <begin position="140"/>
        <end position="159"/>
    </location>
</feature>
<comment type="similarity">
    <text evidence="2">Belongs to the DUF177 domain family.</text>
</comment>
<evidence type="ECO:0000256" key="4">
    <source>
        <dbReference type="ARBA" id="ARBA00022517"/>
    </source>
</evidence>
<accession>A0AB74UV70</accession>
<dbReference type="GO" id="GO:0042254">
    <property type="term" value="P:ribosome biogenesis"/>
    <property type="evidence" value="ECO:0007669"/>
    <property type="project" value="UniProtKB-KW"/>
</dbReference>
<feature type="region of interest" description="Disordered" evidence="6">
    <location>
        <begin position="139"/>
        <end position="164"/>
    </location>
</feature>
<dbReference type="EMBL" id="CP170721">
    <property type="protein sequence ID" value="XIA20450.1"/>
    <property type="molecule type" value="Genomic_DNA"/>
</dbReference>
<evidence type="ECO:0000256" key="6">
    <source>
        <dbReference type="SAM" id="MobiDB-lite"/>
    </source>
</evidence>
<evidence type="ECO:0000256" key="2">
    <source>
        <dbReference type="ARBA" id="ARBA00010740"/>
    </source>
</evidence>
<evidence type="ECO:0000313" key="7">
    <source>
        <dbReference type="EMBL" id="XIA20450.1"/>
    </source>
</evidence>
<proteinExistence type="inferred from homology"/>
<dbReference type="Pfam" id="PF02620">
    <property type="entry name" value="YceD"/>
    <property type="match status" value="1"/>
</dbReference>
<name>A0AB74UV70_9GAMM</name>